<reference evidence="2 3" key="1">
    <citation type="journal article" date="2020" name="Nature">
        <title>Six reference-quality genomes reveal evolution of bat adaptations.</title>
        <authorList>
            <person name="Jebb D."/>
            <person name="Huang Z."/>
            <person name="Pippel M."/>
            <person name="Hughes G.M."/>
            <person name="Lavrichenko K."/>
            <person name="Devanna P."/>
            <person name="Winkler S."/>
            <person name="Jermiin L.S."/>
            <person name="Skirmuntt E.C."/>
            <person name="Katzourakis A."/>
            <person name="Burkitt-Gray L."/>
            <person name="Ray D.A."/>
            <person name="Sullivan K.A.M."/>
            <person name="Roscito J.G."/>
            <person name="Kirilenko B.M."/>
            <person name="Davalos L.M."/>
            <person name="Corthals A.P."/>
            <person name="Power M.L."/>
            <person name="Jones G."/>
            <person name="Ransome R.D."/>
            <person name="Dechmann D.K.N."/>
            <person name="Locatelli A.G."/>
            <person name="Puechmaille S.J."/>
            <person name="Fedrigo O."/>
            <person name="Jarvis E.D."/>
            <person name="Hiller M."/>
            <person name="Vernes S.C."/>
            <person name="Myers E.W."/>
            <person name="Teeling E.C."/>
        </authorList>
    </citation>
    <scope>NUCLEOTIDE SEQUENCE [LARGE SCALE GENOMIC DNA]</scope>
    <source>
        <strain evidence="2">MRouAeg1</strain>
        <tissue evidence="2">Muscle</tissue>
    </source>
</reference>
<proteinExistence type="predicted"/>
<dbReference type="EMBL" id="JACASE010000016">
    <property type="protein sequence ID" value="KAF6401596.1"/>
    <property type="molecule type" value="Genomic_DNA"/>
</dbReference>
<gene>
    <name evidence="2" type="ORF">HJG63_009647</name>
</gene>
<evidence type="ECO:0000313" key="2">
    <source>
        <dbReference type="EMBL" id="KAF6401596.1"/>
    </source>
</evidence>
<dbReference type="AlphaFoldDB" id="A0A7J8BT14"/>
<keyword evidence="3" id="KW-1185">Reference proteome</keyword>
<comment type="caution">
    <text evidence="2">The sequence shown here is derived from an EMBL/GenBank/DDBJ whole genome shotgun (WGS) entry which is preliminary data.</text>
</comment>
<feature type="region of interest" description="Disordered" evidence="1">
    <location>
        <begin position="95"/>
        <end position="127"/>
    </location>
</feature>
<evidence type="ECO:0000313" key="3">
    <source>
        <dbReference type="Proteomes" id="UP000593571"/>
    </source>
</evidence>
<evidence type="ECO:0000256" key="1">
    <source>
        <dbReference type="SAM" id="MobiDB-lite"/>
    </source>
</evidence>
<name>A0A7J8BT14_ROUAE</name>
<feature type="region of interest" description="Disordered" evidence="1">
    <location>
        <begin position="1"/>
        <end position="74"/>
    </location>
</feature>
<accession>A0A7J8BT14</accession>
<dbReference type="Proteomes" id="UP000593571">
    <property type="component" value="Unassembled WGS sequence"/>
</dbReference>
<protein>
    <submittedName>
        <fullName evidence="2">Uncharacterized protein</fullName>
    </submittedName>
</protein>
<sequence length="127" mass="13602">MLLMPPADEGRCGGPWVPNPTAPTQGSSPRNVGACPAKDRFRPAGDPFAKPPPFSDRRLSKRLSGRGSVRVKGVRTPARSVPLFLHPRPYAGSKVLSAGESHGPQWPDDPARSPTHFSCTLGGSWRP</sequence>
<organism evidence="2 3">
    <name type="scientific">Rousettus aegyptiacus</name>
    <name type="common">Egyptian fruit bat</name>
    <name type="synonym">Pteropus aegyptiacus</name>
    <dbReference type="NCBI Taxonomy" id="9407"/>
    <lineage>
        <taxon>Eukaryota</taxon>
        <taxon>Metazoa</taxon>
        <taxon>Chordata</taxon>
        <taxon>Craniata</taxon>
        <taxon>Vertebrata</taxon>
        <taxon>Euteleostomi</taxon>
        <taxon>Mammalia</taxon>
        <taxon>Eutheria</taxon>
        <taxon>Laurasiatheria</taxon>
        <taxon>Chiroptera</taxon>
        <taxon>Yinpterochiroptera</taxon>
        <taxon>Pteropodoidea</taxon>
        <taxon>Pteropodidae</taxon>
        <taxon>Rousettinae</taxon>
        <taxon>Rousettus</taxon>
    </lineage>
</organism>